<name>A0ABT9VWT5_9BACI</name>
<organism evidence="4 5">
    <name type="scientific">Caldalkalibacillus horti</name>
    <dbReference type="NCBI Taxonomy" id="77523"/>
    <lineage>
        <taxon>Bacteria</taxon>
        <taxon>Bacillati</taxon>
        <taxon>Bacillota</taxon>
        <taxon>Bacilli</taxon>
        <taxon>Bacillales</taxon>
        <taxon>Bacillaceae</taxon>
        <taxon>Caldalkalibacillus</taxon>
    </lineage>
</organism>
<feature type="domain" description="Gfo/Idh/MocA-like oxidoreductase N-terminal" evidence="2">
    <location>
        <begin position="4"/>
        <end position="130"/>
    </location>
</feature>
<gene>
    <name evidence="4" type="ORF">J2S11_001338</name>
</gene>
<dbReference type="SUPFAM" id="SSF51735">
    <property type="entry name" value="NAD(P)-binding Rossmann-fold domains"/>
    <property type="match status" value="1"/>
</dbReference>
<dbReference type="InterPro" id="IPR004104">
    <property type="entry name" value="Gfo/Idh/MocA-like_OxRdtase_C"/>
</dbReference>
<dbReference type="PANTHER" id="PTHR43377:SF2">
    <property type="entry name" value="BINDING ROSSMANN FOLD OXIDOREDUCTASE, PUTATIVE (AFU_ORTHOLOGUE AFUA_4G00560)-RELATED"/>
    <property type="match status" value="1"/>
</dbReference>
<dbReference type="Proteomes" id="UP001235840">
    <property type="component" value="Unassembled WGS sequence"/>
</dbReference>
<evidence type="ECO:0000256" key="1">
    <source>
        <dbReference type="ARBA" id="ARBA00010928"/>
    </source>
</evidence>
<dbReference type="RefSeq" id="WP_307392540.1">
    <property type="nucleotide sequence ID" value="NZ_BAAADK010000045.1"/>
</dbReference>
<dbReference type="Gene3D" id="3.30.360.10">
    <property type="entry name" value="Dihydrodipicolinate Reductase, domain 2"/>
    <property type="match status" value="1"/>
</dbReference>
<dbReference type="EMBL" id="JAUSTY010000004">
    <property type="protein sequence ID" value="MDQ0165438.1"/>
    <property type="molecule type" value="Genomic_DNA"/>
</dbReference>
<dbReference type="Gene3D" id="3.40.50.720">
    <property type="entry name" value="NAD(P)-binding Rossmann-like Domain"/>
    <property type="match status" value="1"/>
</dbReference>
<evidence type="ECO:0000259" key="3">
    <source>
        <dbReference type="Pfam" id="PF02894"/>
    </source>
</evidence>
<accession>A0ABT9VWT5</accession>
<comment type="similarity">
    <text evidence="1">Belongs to the Gfo/Idh/MocA family.</text>
</comment>
<dbReference type="SUPFAM" id="SSF55347">
    <property type="entry name" value="Glyceraldehyde-3-phosphate dehydrogenase-like, C-terminal domain"/>
    <property type="match status" value="1"/>
</dbReference>
<sequence length="434" mass="49459">MKKRYVICGVSNRAIKMFVGAMLDQFSEMTEVVGLLDIDPRRFSVCKSIHPELDSVPCYSQDQFEQMISETNPDTVIVTGRDDTHVDYILKALVNDLDVIVEKPMVTKAEDCQKIIAAEEKSKGKVTVTFNYRYAPVHMKIKELILAGKIGRVTSIDLNWYIDTYHGASYFKRWNRIREYSGGLSVHKSSHHFDLVNWWIDQKPVEAFAFGALNYYGPEGELNPRKEDGRYCGTCDVRQSCDYYTRWNSRSQSAVVKDDHIGAIGLKNGHEHYTDYRPDQCIFDSEINIEDTYTSTVRYNKGALLSYSINFSTPYEGYRLAINGTKGRIETTEYHIPARIPFPVPQQTIDYFPLFGSKETIHVVHKEGGHGGADPIMLEDIFLGVDPSRNYKILSGAEESAYAIGTGEAIWRSVKERTPILLDKILFPNSEVHR</sequence>
<comment type="caution">
    <text evidence="4">The sequence shown here is derived from an EMBL/GenBank/DDBJ whole genome shotgun (WGS) entry which is preliminary data.</text>
</comment>
<dbReference type="Pfam" id="PF01408">
    <property type="entry name" value="GFO_IDH_MocA"/>
    <property type="match status" value="1"/>
</dbReference>
<dbReference type="PANTHER" id="PTHR43377">
    <property type="entry name" value="BILIVERDIN REDUCTASE A"/>
    <property type="match status" value="1"/>
</dbReference>
<protein>
    <submittedName>
        <fullName evidence="4">Dehydrogenase</fullName>
    </submittedName>
</protein>
<dbReference type="InterPro" id="IPR051450">
    <property type="entry name" value="Gfo/Idh/MocA_Oxidoreductases"/>
</dbReference>
<feature type="domain" description="Gfo/Idh/MocA-like oxidoreductase C-terminal" evidence="3">
    <location>
        <begin position="142"/>
        <end position="420"/>
    </location>
</feature>
<keyword evidence="5" id="KW-1185">Reference proteome</keyword>
<evidence type="ECO:0000313" key="4">
    <source>
        <dbReference type="EMBL" id="MDQ0165438.1"/>
    </source>
</evidence>
<reference evidence="4 5" key="1">
    <citation type="submission" date="2023-07" db="EMBL/GenBank/DDBJ databases">
        <title>Genomic Encyclopedia of Type Strains, Phase IV (KMG-IV): sequencing the most valuable type-strain genomes for metagenomic binning, comparative biology and taxonomic classification.</title>
        <authorList>
            <person name="Goeker M."/>
        </authorList>
    </citation>
    <scope>NUCLEOTIDE SEQUENCE [LARGE SCALE GENOMIC DNA]</scope>
    <source>
        <strain evidence="4 5">DSM 12751</strain>
    </source>
</reference>
<dbReference type="Pfam" id="PF02894">
    <property type="entry name" value="GFO_IDH_MocA_C"/>
    <property type="match status" value="1"/>
</dbReference>
<dbReference type="InterPro" id="IPR036291">
    <property type="entry name" value="NAD(P)-bd_dom_sf"/>
</dbReference>
<dbReference type="InterPro" id="IPR000683">
    <property type="entry name" value="Gfo/Idh/MocA-like_OxRdtase_N"/>
</dbReference>
<proteinExistence type="inferred from homology"/>
<evidence type="ECO:0000259" key="2">
    <source>
        <dbReference type="Pfam" id="PF01408"/>
    </source>
</evidence>
<evidence type="ECO:0000313" key="5">
    <source>
        <dbReference type="Proteomes" id="UP001235840"/>
    </source>
</evidence>